<dbReference type="InterPro" id="IPR036894">
    <property type="entry name" value="YbaB-like_sf"/>
</dbReference>
<name>A0A7W9LYQ8_9PSEU</name>
<feature type="region of interest" description="Disordered" evidence="1">
    <location>
        <begin position="95"/>
        <end position="160"/>
    </location>
</feature>
<comment type="caution">
    <text evidence="2">The sequence shown here is derived from an EMBL/GenBank/DDBJ whole genome shotgun (WGS) entry which is preliminary data.</text>
</comment>
<evidence type="ECO:0000313" key="3">
    <source>
        <dbReference type="Proteomes" id="UP000552097"/>
    </source>
</evidence>
<dbReference type="RefSeq" id="WP_184916361.1">
    <property type="nucleotide sequence ID" value="NZ_JACHMO010000001.1"/>
</dbReference>
<sequence length="160" mass="17330">MTNMDPEAINARAAALQEATGERLSRMKRRNEAMLQAQSRMKNITATATSPDNAVQATVDSGGMLVDLRISPTAKGDIARLVVDAVQRAAAQVRSETHRLHEELRAEGVLRDIPLLPTAPTPQPTPSGPVPSRPAPSRPKPASRDDDDDEPRAVLRDEGW</sequence>
<organism evidence="2 3">
    <name type="scientific">Saccharothrix ecbatanensis</name>
    <dbReference type="NCBI Taxonomy" id="1105145"/>
    <lineage>
        <taxon>Bacteria</taxon>
        <taxon>Bacillati</taxon>
        <taxon>Actinomycetota</taxon>
        <taxon>Actinomycetes</taxon>
        <taxon>Pseudonocardiales</taxon>
        <taxon>Pseudonocardiaceae</taxon>
        <taxon>Saccharothrix</taxon>
    </lineage>
</organism>
<gene>
    <name evidence="2" type="ORF">F4560_000809</name>
</gene>
<evidence type="ECO:0000313" key="2">
    <source>
        <dbReference type="EMBL" id="MBB5801041.1"/>
    </source>
</evidence>
<dbReference type="Proteomes" id="UP000552097">
    <property type="component" value="Unassembled WGS sequence"/>
</dbReference>
<reference evidence="2 3" key="1">
    <citation type="submission" date="2020-08" db="EMBL/GenBank/DDBJ databases">
        <title>Sequencing the genomes of 1000 actinobacteria strains.</title>
        <authorList>
            <person name="Klenk H.-P."/>
        </authorList>
    </citation>
    <scope>NUCLEOTIDE SEQUENCE [LARGE SCALE GENOMIC DNA]</scope>
    <source>
        <strain evidence="2 3">DSM 45486</strain>
    </source>
</reference>
<keyword evidence="2" id="KW-0238">DNA-binding</keyword>
<proteinExistence type="predicted"/>
<dbReference type="GO" id="GO:0003677">
    <property type="term" value="F:DNA binding"/>
    <property type="evidence" value="ECO:0007669"/>
    <property type="project" value="UniProtKB-KW"/>
</dbReference>
<feature type="compositionally biased region" description="Pro residues" evidence="1">
    <location>
        <begin position="117"/>
        <end position="139"/>
    </location>
</feature>
<keyword evidence="3" id="KW-1185">Reference proteome</keyword>
<evidence type="ECO:0000256" key="1">
    <source>
        <dbReference type="SAM" id="MobiDB-lite"/>
    </source>
</evidence>
<dbReference type="Gene3D" id="3.30.1310.10">
    <property type="entry name" value="Nucleoid-associated protein YbaB-like domain"/>
    <property type="match status" value="1"/>
</dbReference>
<dbReference type="Pfam" id="PF02575">
    <property type="entry name" value="YbaB_DNA_bd"/>
    <property type="match status" value="1"/>
</dbReference>
<protein>
    <submittedName>
        <fullName evidence="2">DNA-binding protein YbaB</fullName>
    </submittedName>
</protein>
<feature type="compositionally biased region" description="Basic and acidic residues" evidence="1">
    <location>
        <begin position="151"/>
        <end position="160"/>
    </location>
</feature>
<dbReference type="InterPro" id="IPR004401">
    <property type="entry name" value="YbaB/EbfC"/>
</dbReference>
<feature type="compositionally biased region" description="Basic and acidic residues" evidence="1">
    <location>
        <begin position="95"/>
        <end position="110"/>
    </location>
</feature>
<accession>A0A7W9LYQ8</accession>
<dbReference type="SUPFAM" id="SSF82607">
    <property type="entry name" value="YbaB-like"/>
    <property type="match status" value="1"/>
</dbReference>
<dbReference type="EMBL" id="JACHMO010000001">
    <property type="protein sequence ID" value="MBB5801041.1"/>
    <property type="molecule type" value="Genomic_DNA"/>
</dbReference>
<dbReference type="AlphaFoldDB" id="A0A7W9LYQ8"/>